<dbReference type="Gramene" id="Pp3c23_5670V3.3">
    <property type="protein sequence ID" value="Pp3c23_5670V3.3"/>
    <property type="gene ID" value="Pp3c23_5670"/>
</dbReference>
<dbReference type="GeneID" id="112276111"/>
<dbReference type="OrthoDB" id="512915at2759"/>
<dbReference type="PANTHER" id="PTHR31010:SF2">
    <property type="entry name" value="RAN-SPECIFIC GTPASE-ACTIVATING PROTEIN 30"/>
    <property type="match status" value="1"/>
</dbReference>
<dbReference type="EnsemblPlants" id="Pp3c23_5670V3.1">
    <property type="protein sequence ID" value="Pp3c23_5670V3.1"/>
    <property type="gene ID" value="Pp3c23_5670"/>
</dbReference>
<sequence>MDVGSAAALYAGSVLVKKTFEAVAQRSLSSLFTRLNVRFRGQIELQLQLLQKELESRLQVLSLPVDMCVQYVLHGNTALQGALDMAIRVINDIVSFQEELEAQAYNESIVKTSQADAVARLQGFMTRLDSILPYLSMAVNAVSLLRVADSGLSPSRLMQASHLIRTANDREGTVISFRAKMYKYETKLTLPRWQEKMMRCCVSLKQAVAMPGLGSTEFVLSITNEEESESGDILMCICLPVSHVSAVGSCTLHVLGLGEHELEAVLLVDAVVSSGSVAEIAKDSSASSSLLESNHYAFQCIEGENDAGNEDDARGHDGNPSHDGQESDTLELESTFGSKVYKLGMLEYALRLCMLQMKEEKEHWLLSDERIRLFFEDPRYISEPAGISQKTRSGSVKIPSGFRTPTPRKGDSVRSLNSRTSVGPKVAPRIIGSRSNISELFYDLKLESPGGSGSS</sequence>
<evidence type="ECO:0000313" key="4">
    <source>
        <dbReference type="Proteomes" id="UP000006727"/>
    </source>
</evidence>
<evidence type="ECO:0000256" key="1">
    <source>
        <dbReference type="SAM" id="MobiDB-lite"/>
    </source>
</evidence>
<dbReference type="Gramene" id="Pp3c23_5670V3.1">
    <property type="protein sequence ID" value="Pp3c23_5670V3.1"/>
    <property type="gene ID" value="Pp3c23_5670"/>
</dbReference>
<reference evidence="2 4" key="2">
    <citation type="journal article" date="2018" name="Plant J.">
        <title>The Physcomitrella patens chromosome-scale assembly reveals moss genome structure and evolution.</title>
        <authorList>
            <person name="Lang D."/>
            <person name="Ullrich K.K."/>
            <person name="Murat F."/>
            <person name="Fuchs J."/>
            <person name="Jenkins J."/>
            <person name="Haas F.B."/>
            <person name="Piednoel M."/>
            <person name="Gundlach H."/>
            <person name="Van Bel M."/>
            <person name="Meyberg R."/>
            <person name="Vives C."/>
            <person name="Morata J."/>
            <person name="Symeonidi A."/>
            <person name="Hiss M."/>
            <person name="Muchero W."/>
            <person name="Kamisugi Y."/>
            <person name="Saleh O."/>
            <person name="Blanc G."/>
            <person name="Decker E.L."/>
            <person name="van Gessel N."/>
            <person name="Grimwood J."/>
            <person name="Hayes R.D."/>
            <person name="Graham S.W."/>
            <person name="Gunter L.E."/>
            <person name="McDaniel S.F."/>
            <person name="Hoernstein S.N.W."/>
            <person name="Larsson A."/>
            <person name="Li F.W."/>
            <person name="Perroud P.F."/>
            <person name="Phillips J."/>
            <person name="Ranjan P."/>
            <person name="Rokshar D.S."/>
            <person name="Rothfels C.J."/>
            <person name="Schneider L."/>
            <person name="Shu S."/>
            <person name="Stevenson D.W."/>
            <person name="Thummler F."/>
            <person name="Tillich M."/>
            <person name="Villarreal Aguilar J.C."/>
            <person name="Widiez T."/>
            <person name="Wong G.K."/>
            <person name="Wymore A."/>
            <person name="Zhang Y."/>
            <person name="Zimmer A.D."/>
            <person name="Quatrano R.S."/>
            <person name="Mayer K.F.X."/>
            <person name="Goodstein D."/>
            <person name="Casacuberta J.M."/>
            <person name="Vandepoele K."/>
            <person name="Reski R."/>
            <person name="Cuming A.C."/>
            <person name="Tuskan G.A."/>
            <person name="Maumus F."/>
            <person name="Salse J."/>
            <person name="Schmutz J."/>
            <person name="Rensing S.A."/>
        </authorList>
    </citation>
    <scope>NUCLEOTIDE SEQUENCE [LARGE SCALE GENOMIC DNA]</scope>
    <source>
        <strain evidence="3 4">cv. Gransden 2004</strain>
    </source>
</reference>
<dbReference type="EMBL" id="ABEU02000023">
    <property type="protein sequence ID" value="PNR28961.1"/>
    <property type="molecule type" value="Genomic_DNA"/>
</dbReference>
<gene>
    <name evidence="3" type="primary">LOC112276111</name>
    <name evidence="2" type="ORF">PHYPA_027653</name>
</gene>
<keyword evidence="4" id="KW-1185">Reference proteome</keyword>
<evidence type="ECO:0000313" key="3">
    <source>
        <dbReference type="EnsemblPlants" id="Pp3c23_5670V3.1"/>
    </source>
</evidence>
<protein>
    <submittedName>
        <fullName evidence="2 3">Uncharacterized protein</fullName>
    </submittedName>
</protein>
<feature type="region of interest" description="Disordered" evidence="1">
    <location>
        <begin position="307"/>
        <end position="329"/>
    </location>
</feature>
<dbReference type="EnsemblPlants" id="Pp3c23_5670V3.3">
    <property type="protein sequence ID" value="Pp3c23_5670V3.3"/>
    <property type="gene ID" value="Pp3c23_5670"/>
</dbReference>
<evidence type="ECO:0000313" key="2">
    <source>
        <dbReference type="EMBL" id="PNR28961.1"/>
    </source>
</evidence>
<dbReference type="InterPro" id="IPR008812">
    <property type="entry name" value="Ran_GTP-bd-rel"/>
</dbReference>
<proteinExistence type="predicted"/>
<dbReference type="Proteomes" id="UP000006727">
    <property type="component" value="Chromosome 23"/>
</dbReference>
<feature type="compositionally biased region" description="Basic and acidic residues" evidence="1">
    <location>
        <begin position="311"/>
        <end position="325"/>
    </location>
</feature>
<reference evidence="2 4" key="1">
    <citation type="journal article" date="2008" name="Science">
        <title>The Physcomitrella genome reveals evolutionary insights into the conquest of land by plants.</title>
        <authorList>
            <person name="Rensing S."/>
            <person name="Lang D."/>
            <person name="Zimmer A."/>
            <person name="Terry A."/>
            <person name="Salamov A."/>
            <person name="Shapiro H."/>
            <person name="Nishiyama T."/>
            <person name="Perroud P.-F."/>
            <person name="Lindquist E."/>
            <person name="Kamisugi Y."/>
            <person name="Tanahashi T."/>
            <person name="Sakakibara K."/>
            <person name="Fujita T."/>
            <person name="Oishi K."/>
            <person name="Shin-I T."/>
            <person name="Kuroki Y."/>
            <person name="Toyoda A."/>
            <person name="Suzuki Y."/>
            <person name="Hashimoto A."/>
            <person name="Yamaguchi K."/>
            <person name="Sugano A."/>
            <person name="Kohara Y."/>
            <person name="Fujiyama A."/>
            <person name="Anterola A."/>
            <person name="Aoki S."/>
            <person name="Ashton N."/>
            <person name="Barbazuk W.B."/>
            <person name="Barker E."/>
            <person name="Bennetzen J."/>
            <person name="Bezanilla M."/>
            <person name="Blankenship R."/>
            <person name="Cho S.H."/>
            <person name="Dutcher S."/>
            <person name="Estelle M."/>
            <person name="Fawcett J.A."/>
            <person name="Gundlach H."/>
            <person name="Hanada K."/>
            <person name="Heyl A."/>
            <person name="Hicks K.A."/>
            <person name="Hugh J."/>
            <person name="Lohr M."/>
            <person name="Mayer K."/>
            <person name="Melkozernov A."/>
            <person name="Murata T."/>
            <person name="Nelson D."/>
            <person name="Pils B."/>
            <person name="Prigge M."/>
            <person name="Reiss B."/>
            <person name="Renner T."/>
            <person name="Rombauts S."/>
            <person name="Rushton P."/>
            <person name="Sanderfoot A."/>
            <person name="Schween G."/>
            <person name="Shiu S.-H."/>
            <person name="Stueber K."/>
            <person name="Theodoulou F.L."/>
            <person name="Tu H."/>
            <person name="Van de Peer Y."/>
            <person name="Verrier P.J."/>
            <person name="Waters E."/>
            <person name="Wood A."/>
            <person name="Yang L."/>
            <person name="Cove D."/>
            <person name="Cuming A."/>
            <person name="Hasebe M."/>
            <person name="Lucas S."/>
            <person name="Mishler D.B."/>
            <person name="Reski R."/>
            <person name="Grigoriev I."/>
            <person name="Quatrano R.S."/>
            <person name="Boore J.L."/>
        </authorList>
    </citation>
    <scope>NUCLEOTIDE SEQUENCE [LARGE SCALE GENOMIC DNA]</scope>
    <source>
        <strain evidence="3 4">cv. Gransden 2004</strain>
    </source>
</reference>
<reference evidence="3" key="3">
    <citation type="submission" date="2020-12" db="UniProtKB">
        <authorList>
            <consortium name="EnsemblPlants"/>
        </authorList>
    </citation>
    <scope>IDENTIFICATION</scope>
</reference>
<dbReference type="AlphaFoldDB" id="A0A2K1II58"/>
<organism evidence="2">
    <name type="scientific">Physcomitrium patens</name>
    <name type="common">Spreading-leaved earth moss</name>
    <name type="synonym">Physcomitrella patens</name>
    <dbReference type="NCBI Taxonomy" id="3218"/>
    <lineage>
        <taxon>Eukaryota</taxon>
        <taxon>Viridiplantae</taxon>
        <taxon>Streptophyta</taxon>
        <taxon>Embryophyta</taxon>
        <taxon>Bryophyta</taxon>
        <taxon>Bryophytina</taxon>
        <taxon>Bryopsida</taxon>
        <taxon>Funariidae</taxon>
        <taxon>Funariales</taxon>
        <taxon>Funariaceae</taxon>
        <taxon>Physcomitrium</taxon>
    </lineage>
</organism>
<accession>A0A2K1II58</accession>
<dbReference type="KEGG" id="ppp:112276111"/>
<name>A0A2K1II58_PHYPA</name>
<dbReference type="RefSeq" id="XP_024362911.1">
    <property type="nucleotide sequence ID" value="XM_024507143.2"/>
</dbReference>
<dbReference type="PANTHER" id="PTHR31010">
    <property type="entry name" value="RAN-SPECIFIC GTPASE-ACTIVATING PROTEIN 30-RELATED"/>
    <property type="match status" value="1"/>
</dbReference>
<dbReference type="Pfam" id="PF05508">
    <property type="entry name" value="Ran-binding"/>
    <property type="match status" value="1"/>
</dbReference>
<feature type="region of interest" description="Disordered" evidence="1">
    <location>
        <begin position="391"/>
        <end position="424"/>
    </location>
</feature>
<dbReference type="PaxDb" id="3218-PP1S16_15V6.1"/>